<protein>
    <recommendedName>
        <fullName evidence="5">Zn(2)-C6 fungal-type domain-containing protein</fullName>
    </recommendedName>
</protein>
<feature type="region of interest" description="Disordered" evidence="4">
    <location>
        <begin position="206"/>
        <end position="225"/>
    </location>
</feature>
<keyword evidence="2" id="KW-0479">Metal-binding</keyword>
<evidence type="ECO:0000256" key="2">
    <source>
        <dbReference type="ARBA" id="ARBA00022723"/>
    </source>
</evidence>
<feature type="compositionally biased region" description="Polar residues" evidence="4">
    <location>
        <begin position="1"/>
        <end position="13"/>
    </location>
</feature>
<dbReference type="SUPFAM" id="SSF57701">
    <property type="entry name" value="Zn2/Cys6 DNA-binding domain"/>
    <property type="match status" value="1"/>
</dbReference>
<dbReference type="PROSITE" id="PS00463">
    <property type="entry name" value="ZN2_CY6_FUNGAL_1"/>
    <property type="match status" value="1"/>
</dbReference>
<keyword evidence="3" id="KW-0539">Nucleus</keyword>
<feature type="region of interest" description="Disordered" evidence="4">
    <location>
        <begin position="149"/>
        <end position="168"/>
    </location>
</feature>
<keyword evidence="7" id="KW-1185">Reference proteome</keyword>
<dbReference type="Proteomes" id="UP000799538">
    <property type="component" value="Unassembled WGS sequence"/>
</dbReference>
<dbReference type="GO" id="GO:0006351">
    <property type="term" value="P:DNA-templated transcription"/>
    <property type="evidence" value="ECO:0007669"/>
    <property type="project" value="InterPro"/>
</dbReference>
<sequence length="787" mass="88747">MAQATMNAPDTTGPNGGSNGTLTPTYRRNGKPFSCEPCRKGKLKCGHELPTCSRCLRRGKQADCIYHPAPMTRNRSSPIHKDDRAPASLSSAIRSATDPQLASLSLFTQPPPPSRPFPPPAQPLQQHQQQPTPPEFLQYNGQGRFRSANSAPIKTASSSTSASPLTSSASVSKYANHSGRSNEHMKDKTGFLGKTAFSAVFTDNERSLGIEDEEPERSSSPTPISTEKIHKGAQVLHYLRNMNLFRNIFERWFRGADGITIVKPTYAVWINGIVEAFGDLLANHQSLHELYPLSELVWRNTEKTPPVDGNTTAREWAMLHTGHNLRWDTIGIILSGVSLVSLDLSDWDPALSEIHSVAKDRRDFTERIQEAMESTLEFCRDCESITDLYLCVLFESVLVIESMKGDTHFQAWARIGEVINTCIHLGLHQEKRQDEHTPFLVNETRIRMFDMLYGHDKSLSTFLGRPPRLSHRYCVLQLPLDLSDEELFMDGEELQQVIARLDNGWNTQGRLHRSTWRRVWAAHAQLREDILEVALGTNVQDLLQRGQAIREKIRLVNEQMPDFIKMDVVQALAHCQTQNHPLIAQWDRDRVPWNTLHLLSIKCGMLHTSLLLEKALINRLKTDDNRVLLTHARELLKYVLAGAAKRDFLRDLQIDLTYLIAFHGIPSAGILAVEMLKQENTRQYTPEILPRSETIQDLSVFISALSAVEPNIGGNYAICHKARKLLKKVLDKILSPGPQQAAVTNPSPENPYEDPSLHFNFPSAVTDAELMTWLENIEWERGSLFNT</sequence>
<accession>A0A6A6GEF3</accession>
<evidence type="ECO:0000256" key="3">
    <source>
        <dbReference type="ARBA" id="ARBA00023242"/>
    </source>
</evidence>
<dbReference type="CDD" id="cd12148">
    <property type="entry name" value="fungal_TF_MHR"/>
    <property type="match status" value="1"/>
</dbReference>
<dbReference type="PANTHER" id="PTHR31001:SF40">
    <property type="entry name" value="ZN(II)2CYS6 TRANSCRIPTION FACTOR (EUROFUNG)"/>
    <property type="match status" value="1"/>
</dbReference>
<gene>
    <name evidence="6" type="ORF">BDZ85DRAFT_96216</name>
</gene>
<dbReference type="AlphaFoldDB" id="A0A6A6GEF3"/>
<feature type="region of interest" description="Disordered" evidence="4">
    <location>
        <begin position="104"/>
        <end position="140"/>
    </location>
</feature>
<dbReference type="EMBL" id="ML992505">
    <property type="protein sequence ID" value="KAF2224027.1"/>
    <property type="molecule type" value="Genomic_DNA"/>
</dbReference>
<dbReference type="Gene3D" id="4.10.240.10">
    <property type="entry name" value="Zn(2)-C6 fungal-type DNA-binding domain"/>
    <property type="match status" value="1"/>
</dbReference>
<dbReference type="SMART" id="SM00906">
    <property type="entry name" value="Fungal_trans"/>
    <property type="match status" value="1"/>
</dbReference>
<feature type="compositionally biased region" description="Low complexity" evidence="4">
    <location>
        <begin position="155"/>
        <end position="168"/>
    </location>
</feature>
<dbReference type="Pfam" id="PF00172">
    <property type="entry name" value="Zn_clus"/>
    <property type="match status" value="1"/>
</dbReference>
<proteinExistence type="predicted"/>
<dbReference type="OrthoDB" id="4898680at2759"/>
<dbReference type="PANTHER" id="PTHR31001">
    <property type="entry name" value="UNCHARACTERIZED TRANSCRIPTIONAL REGULATORY PROTEIN"/>
    <property type="match status" value="1"/>
</dbReference>
<comment type="subcellular location">
    <subcellularLocation>
        <location evidence="1">Nucleus</location>
    </subcellularLocation>
</comment>
<evidence type="ECO:0000313" key="7">
    <source>
        <dbReference type="Proteomes" id="UP000799538"/>
    </source>
</evidence>
<feature type="compositionally biased region" description="Pro residues" evidence="4">
    <location>
        <begin position="109"/>
        <end position="122"/>
    </location>
</feature>
<dbReference type="InterPro" id="IPR036864">
    <property type="entry name" value="Zn2-C6_fun-type_DNA-bd_sf"/>
</dbReference>
<dbReference type="GO" id="GO:0000981">
    <property type="term" value="F:DNA-binding transcription factor activity, RNA polymerase II-specific"/>
    <property type="evidence" value="ECO:0007669"/>
    <property type="project" value="InterPro"/>
</dbReference>
<dbReference type="SMART" id="SM00066">
    <property type="entry name" value="GAL4"/>
    <property type="match status" value="1"/>
</dbReference>
<dbReference type="Pfam" id="PF04082">
    <property type="entry name" value="Fungal_trans"/>
    <property type="match status" value="1"/>
</dbReference>
<feature type="domain" description="Zn(2)-C6 fungal-type" evidence="5">
    <location>
        <begin position="34"/>
        <end position="66"/>
    </location>
</feature>
<dbReference type="GO" id="GO:0005634">
    <property type="term" value="C:nucleus"/>
    <property type="evidence" value="ECO:0007669"/>
    <property type="project" value="UniProtKB-SubCell"/>
</dbReference>
<dbReference type="InterPro" id="IPR007219">
    <property type="entry name" value="XnlR_reg_dom"/>
</dbReference>
<dbReference type="GO" id="GO:0008270">
    <property type="term" value="F:zinc ion binding"/>
    <property type="evidence" value="ECO:0007669"/>
    <property type="project" value="InterPro"/>
</dbReference>
<dbReference type="PROSITE" id="PS50048">
    <property type="entry name" value="ZN2_CY6_FUNGAL_2"/>
    <property type="match status" value="1"/>
</dbReference>
<evidence type="ECO:0000313" key="6">
    <source>
        <dbReference type="EMBL" id="KAF2224027.1"/>
    </source>
</evidence>
<evidence type="ECO:0000259" key="5">
    <source>
        <dbReference type="PROSITE" id="PS50048"/>
    </source>
</evidence>
<evidence type="ECO:0000256" key="1">
    <source>
        <dbReference type="ARBA" id="ARBA00004123"/>
    </source>
</evidence>
<dbReference type="InterPro" id="IPR050613">
    <property type="entry name" value="Sec_Metabolite_Reg"/>
</dbReference>
<feature type="region of interest" description="Disordered" evidence="4">
    <location>
        <begin position="68"/>
        <end position="91"/>
    </location>
</feature>
<evidence type="ECO:0000256" key="4">
    <source>
        <dbReference type="SAM" id="MobiDB-lite"/>
    </source>
</evidence>
<name>A0A6A6GEF3_9PEZI</name>
<feature type="region of interest" description="Disordered" evidence="4">
    <location>
        <begin position="1"/>
        <end position="31"/>
    </location>
</feature>
<organism evidence="6 7">
    <name type="scientific">Elsinoe ampelina</name>
    <dbReference type="NCBI Taxonomy" id="302913"/>
    <lineage>
        <taxon>Eukaryota</taxon>
        <taxon>Fungi</taxon>
        <taxon>Dikarya</taxon>
        <taxon>Ascomycota</taxon>
        <taxon>Pezizomycotina</taxon>
        <taxon>Dothideomycetes</taxon>
        <taxon>Dothideomycetidae</taxon>
        <taxon>Myriangiales</taxon>
        <taxon>Elsinoaceae</taxon>
        <taxon>Elsinoe</taxon>
    </lineage>
</organism>
<dbReference type="InterPro" id="IPR001138">
    <property type="entry name" value="Zn2Cys6_DnaBD"/>
</dbReference>
<reference evidence="7" key="1">
    <citation type="journal article" date="2020" name="Stud. Mycol.">
        <title>101 Dothideomycetes genomes: A test case for predicting lifestyles and emergence of pathogens.</title>
        <authorList>
            <person name="Haridas S."/>
            <person name="Albert R."/>
            <person name="Binder M."/>
            <person name="Bloem J."/>
            <person name="LaButti K."/>
            <person name="Salamov A."/>
            <person name="Andreopoulos B."/>
            <person name="Baker S."/>
            <person name="Barry K."/>
            <person name="Bills G."/>
            <person name="Bluhm B."/>
            <person name="Cannon C."/>
            <person name="Castanera R."/>
            <person name="Culley D."/>
            <person name="Daum C."/>
            <person name="Ezra D."/>
            <person name="Gonzalez J."/>
            <person name="Henrissat B."/>
            <person name="Kuo A."/>
            <person name="Liang C."/>
            <person name="Lipzen A."/>
            <person name="Lutzoni F."/>
            <person name="Magnuson J."/>
            <person name="Mondo S."/>
            <person name="Nolan M."/>
            <person name="Ohm R."/>
            <person name="Pangilinan J."/>
            <person name="Park H.-J."/>
            <person name="Ramirez L."/>
            <person name="Alfaro M."/>
            <person name="Sun H."/>
            <person name="Tritt A."/>
            <person name="Yoshinaga Y."/>
            <person name="Zwiers L.-H."/>
            <person name="Turgeon B."/>
            <person name="Goodwin S."/>
            <person name="Spatafora J."/>
            <person name="Crous P."/>
            <person name="Grigoriev I."/>
        </authorList>
    </citation>
    <scope>NUCLEOTIDE SEQUENCE [LARGE SCALE GENOMIC DNA]</scope>
    <source>
        <strain evidence="7">CECT 20119</strain>
    </source>
</reference>
<dbReference type="GO" id="GO:0003677">
    <property type="term" value="F:DNA binding"/>
    <property type="evidence" value="ECO:0007669"/>
    <property type="project" value="InterPro"/>
</dbReference>
<dbReference type="CDD" id="cd00067">
    <property type="entry name" value="GAL4"/>
    <property type="match status" value="1"/>
</dbReference>